<protein>
    <submittedName>
        <fullName evidence="2">HCLS1 associated protein X-1</fullName>
    </submittedName>
</protein>
<feature type="compositionally biased region" description="Basic and acidic residues" evidence="1">
    <location>
        <begin position="126"/>
        <end position="142"/>
    </location>
</feature>
<dbReference type="AlphaFoldDB" id="A0A8C5QBT8"/>
<dbReference type="Ensembl" id="ENSLLET00000035607.1">
    <property type="protein sequence ID" value="ENSLLEP00000034300.1"/>
    <property type="gene ID" value="ENSLLEG00000021641.1"/>
</dbReference>
<reference evidence="2" key="1">
    <citation type="submission" date="2025-08" db="UniProtKB">
        <authorList>
            <consortium name="Ensembl"/>
        </authorList>
    </citation>
    <scope>IDENTIFICATION</scope>
</reference>
<dbReference type="Proteomes" id="UP000694569">
    <property type="component" value="Unplaced"/>
</dbReference>
<dbReference type="PANTHER" id="PTHR14938:SF2">
    <property type="entry name" value="HCLS1-ASSOCIATED PROTEIN X-1"/>
    <property type="match status" value="1"/>
</dbReference>
<accession>A0A8C5QBT8</accession>
<feature type="region of interest" description="Disordered" evidence="1">
    <location>
        <begin position="93"/>
        <end position="192"/>
    </location>
</feature>
<dbReference type="GO" id="GO:0030223">
    <property type="term" value="P:neutrophil differentiation"/>
    <property type="evidence" value="ECO:0007669"/>
    <property type="project" value="Ensembl"/>
</dbReference>
<feature type="compositionally biased region" description="Basic and acidic residues" evidence="1">
    <location>
        <begin position="174"/>
        <end position="186"/>
    </location>
</feature>
<dbReference type="GO" id="GO:0005739">
    <property type="term" value="C:mitochondrion"/>
    <property type="evidence" value="ECO:0007669"/>
    <property type="project" value="TreeGrafter"/>
</dbReference>
<dbReference type="PANTHER" id="PTHR14938">
    <property type="entry name" value="HCLS1-ASSOCIATED PROTEIN X-1"/>
    <property type="match status" value="1"/>
</dbReference>
<dbReference type="GeneTree" id="ENSGT00390000018324"/>
<keyword evidence="3" id="KW-1185">Reference proteome</keyword>
<name>A0A8C5QBT8_9ANUR</name>
<dbReference type="GO" id="GO:0030136">
    <property type="term" value="C:clathrin-coated vesicle"/>
    <property type="evidence" value="ECO:0007669"/>
    <property type="project" value="TreeGrafter"/>
</dbReference>
<dbReference type="OrthoDB" id="5562606at2759"/>
<dbReference type="InterPro" id="IPR017248">
    <property type="entry name" value="HAX-1"/>
</dbReference>
<dbReference type="GO" id="GO:0030833">
    <property type="term" value="P:regulation of actin filament polymerization"/>
    <property type="evidence" value="ECO:0007669"/>
    <property type="project" value="TreeGrafter"/>
</dbReference>
<feature type="compositionally biased region" description="Basic and acidic residues" evidence="1">
    <location>
        <begin position="93"/>
        <end position="102"/>
    </location>
</feature>
<sequence>MTWEDEDDDDDNDKTEDSGYPFGHPPSYDFGFSFGPREHPFSDPFAGFFRDFNELFAGLGSIDMQMPGLQDMDPPPPQKSEARTLRDFMLKYPDSRLPKDQVPDSTTPAFPKMPRTPGRIPWQEDDTVRIPHADSRQDRDLDSEVSSQGLDAILTPSGPRSSSYFKSVSVSRVTKPDGTTEERRTVTDSQGNTTTTVTVLQGDQILGSTSENLSGGTFSEIPTSGQKWALPGQNINHSANPTPLYKLSDQLDGTRDRLRGTLDMSDSQTILLRILQKWFQK</sequence>
<dbReference type="GO" id="GO:0016529">
    <property type="term" value="C:sarcoplasmic reticulum"/>
    <property type="evidence" value="ECO:0007669"/>
    <property type="project" value="TreeGrafter"/>
</dbReference>
<dbReference type="GO" id="GO:0015629">
    <property type="term" value="C:actin cytoskeleton"/>
    <property type="evidence" value="ECO:0007669"/>
    <property type="project" value="TreeGrafter"/>
</dbReference>
<dbReference type="PIRSF" id="PIRSF037634">
    <property type="entry name" value="HS1-associating_X-1"/>
    <property type="match status" value="1"/>
</dbReference>
<proteinExistence type="predicted"/>
<feature type="compositionally biased region" description="Acidic residues" evidence="1">
    <location>
        <begin position="1"/>
        <end position="14"/>
    </location>
</feature>
<dbReference type="GO" id="GO:0043066">
    <property type="term" value="P:negative regulation of apoptotic process"/>
    <property type="evidence" value="ECO:0007669"/>
    <property type="project" value="InterPro"/>
</dbReference>
<organism evidence="2 3">
    <name type="scientific">Leptobrachium leishanense</name>
    <name type="common">Leishan spiny toad</name>
    <dbReference type="NCBI Taxonomy" id="445787"/>
    <lineage>
        <taxon>Eukaryota</taxon>
        <taxon>Metazoa</taxon>
        <taxon>Chordata</taxon>
        <taxon>Craniata</taxon>
        <taxon>Vertebrata</taxon>
        <taxon>Euteleostomi</taxon>
        <taxon>Amphibia</taxon>
        <taxon>Batrachia</taxon>
        <taxon>Anura</taxon>
        <taxon>Pelobatoidea</taxon>
        <taxon>Megophryidae</taxon>
        <taxon>Leptobrachium</taxon>
    </lineage>
</organism>
<dbReference type="GO" id="GO:0016324">
    <property type="term" value="C:apical plasma membrane"/>
    <property type="evidence" value="ECO:0007669"/>
    <property type="project" value="TreeGrafter"/>
</dbReference>
<feature type="region of interest" description="Disordered" evidence="1">
    <location>
        <begin position="1"/>
        <end position="25"/>
    </location>
</feature>
<evidence type="ECO:0000256" key="1">
    <source>
        <dbReference type="SAM" id="MobiDB-lite"/>
    </source>
</evidence>
<evidence type="ECO:0000313" key="3">
    <source>
        <dbReference type="Proteomes" id="UP000694569"/>
    </source>
</evidence>
<gene>
    <name evidence="2" type="primary">HAX1</name>
</gene>
<feature type="compositionally biased region" description="Low complexity" evidence="1">
    <location>
        <begin position="161"/>
        <end position="173"/>
    </location>
</feature>
<reference evidence="2" key="2">
    <citation type="submission" date="2025-09" db="UniProtKB">
        <authorList>
            <consortium name="Ensembl"/>
        </authorList>
    </citation>
    <scope>IDENTIFICATION</scope>
</reference>
<evidence type="ECO:0000313" key="2">
    <source>
        <dbReference type="Ensembl" id="ENSLLEP00000034300.1"/>
    </source>
</evidence>